<organism evidence="1 2">
    <name type="scientific">Dentipellis fragilis</name>
    <dbReference type="NCBI Taxonomy" id="205917"/>
    <lineage>
        <taxon>Eukaryota</taxon>
        <taxon>Fungi</taxon>
        <taxon>Dikarya</taxon>
        <taxon>Basidiomycota</taxon>
        <taxon>Agaricomycotina</taxon>
        <taxon>Agaricomycetes</taxon>
        <taxon>Russulales</taxon>
        <taxon>Hericiaceae</taxon>
        <taxon>Dentipellis</taxon>
    </lineage>
</organism>
<comment type="caution">
    <text evidence="1">The sequence shown here is derived from an EMBL/GenBank/DDBJ whole genome shotgun (WGS) entry which is preliminary data.</text>
</comment>
<evidence type="ECO:0000313" key="2">
    <source>
        <dbReference type="Proteomes" id="UP000298327"/>
    </source>
</evidence>
<dbReference type="EMBL" id="SEOQ01001489">
    <property type="protein sequence ID" value="TFY51553.1"/>
    <property type="molecule type" value="Genomic_DNA"/>
</dbReference>
<proteinExistence type="predicted"/>
<evidence type="ECO:0000313" key="1">
    <source>
        <dbReference type="EMBL" id="TFY51553.1"/>
    </source>
</evidence>
<name>A0A4Y9XQB7_9AGAM</name>
<dbReference type="Proteomes" id="UP000298327">
    <property type="component" value="Unassembled WGS sequence"/>
</dbReference>
<accession>A0A4Y9XQB7</accession>
<sequence>MTAQSHWQLGRRLEEPVAKLKEVDVNAITAPNWQHAALLSVTHMPTRNRSTCPCPATHTTHHAQARAHLCTQHPLSQRLASISISISVIKHKQEHKHSGQTSVVSNLNWVSVGTAKARQVVKRRNGTRNIETGAKEQAGR</sequence>
<reference evidence="1 2" key="1">
    <citation type="submission" date="2019-02" db="EMBL/GenBank/DDBJ databases">
        <title>Genome sequencing of the rare red list fungi Dentipellis fragilis.</title>
        <authorList>
            <person name="Buettner E."/>
            <person name="Kellner H."/>
        </authorList>
    </citation>
    <scope>NUCLEOTIDE SEQUENCE [LARGE SCALE GENOMIC DNA]</scope>
    <source>
        <strain evidence="1 2">DSM 105465</strain>
    </source>
</reference>
<keyword evidence="2" id="KW-1185">Reference proteome</keyword>
<gene>
    <name evidence="1" type="ORF">EVG20_g10949</name>
</gene>
<dbReference type="AlphaFoldDB" id="A0A4Y9XQB7"/>
<protein>
    <submittedName>
        <fullName evidence="1">Uncharacterized protein</fullName>
    </submittedName>
</protein>